<dbReference type="InterPro" id="IPR027994">
    <property type="entry name" value="WxL_dom"/>
</dbReference>
<reference evidence="5 7" key="1">
    <citation type="submission" date="2014-12" db="EMBL/GenBank/DDBJ databases">
        <title>Draft genome sequences of 29 type strains of Enterococci.</title>
        <authorList>
            <person name="Zhong Z."/>
            <person name="Sun Z."/>
            <person name="Liu W."/>
            <person name="Zhang W."/>
            <person name="Zhang H."/>
        </authorList>
    </citation>
    <scope>NUCLEOTIDE SEQUENCE [LARGE SCALE GENOMIC DNA]</scope>
    <source>
        <strain evidence="5 7">DSM 22801</strain>
    </source>
</reference>
<protein>
    <submittedName>
        <fullName evidence="5">Cell surface protein</fullName>
    </submittedName>
</protein>
<gene>
    <name evidence="4" type="ORF">ATZ33_16100</name>
    <name evidence="5" type="ORF">RV15_GL002496</name>
</gene>
<feature type="signal peptide" evidence="2">
    <location>
        <begin position="1"/>
        <end position="27"/>
    </location>
</feature>
<feature type="domain" description="WxL" evidence="3">
    <location>
        <begin position="32"/>
        <end position="262"/>
    </location>
</feature>
<evidence type="ECO:0000313" key="5">
    <source>
        <dbReference type="EMBL" id="OJG85817.1"/>
    </source>
</evidence>
<evidence type="ECO:0000313" key="7">
    <source>
        <dbReference type="Proteomes" id="UP000183039"/>
    </source>
</evidence>
<proteinExistence type="predicted"/>
<dbReference type="RefSeq" id="WP_071879217.1">
    <property type="nucleotide sequence ID" value="NZ_JXLC01000035.1"/>
</dbReference>
<dbReference type="OrthoDB" id="2339326at2"/>
<evidence type="ECO:0000256" key="2">
    <source>
        <dbReference type="SAM" id="SignalP"/>
    </source>
</evidence>
<keyword evidence="2" id="KW-0732">Signal</keyword>
<accession>A0A0S3KEX2</accession>
<dbReference type="Proteomes" id="UP000065511">
    <property type="component" value="Chromosome"/>
</dbReference>
<evidence type="ECO:0000313" key="4">
    <source>
        <dbReference type="EMBL" id="ALS02842.1"/>
    </source>
</evidence>
<evidence type="ECO:0000259" key="3">
    <source>
        <dbReference type="Pfam" id="PF13731"/>
    </source>
</evidence>
<dbReference type="EMBL" id="JXLC01000035">
    <property type="protein sequence ID" value="OJG85817.1"/>
    <property type="molecule type" value="Genomic_DNA"/>
</dbReference>
<reference evidence="4 6" key="2">
    <citation type="submission" date="2015-12" db="EMBL/GenBank/DDBJ databases">
        <authorList>
            <person name="Lauer A."/>
            <person name="Humrighouse B."/>
            <person name="Loparev V."/>
            <person name="Shewmaker P.L."/>
            <person name="Whitney A.M."/>
            <person name="McLaughlin R.W."/>
        </authorList>
    </citation>
    <scope>NUCLEOTIDE SEQUENCE [LARGE SCALE GENOMIC DNA]</scope>
    <source>
        <strain evidence="4 6">LMG 23085</strain>
    </source>
</reference>
<dbReference type="Pfam" id="PF13731">
    <property type="entry name" value="WxL"/>
    <property type="match status" value="1"/>
</dbReference>
<keyword evidence="6" id="KW-1185">Reference proteome</keyword>
<dbReference type="KEGG" id="ess:ATZ33_16100"/>
<feature type="region of interest" description="Disordered" evidence="1">
    <location>
        <begin position="40"/>
        <end position="83"/>
    </location>
</feature>
<sequence length="269" mass="29042">MKFINLKSAAVLMILGSMTASGMNAYAEENYERNYQSGGLVEFVPDTDPTDPVDPTNPDPNNPVAPWDPTTPDHKPTPGTDGPLSIDFASSIDFGKNKITNKDELYYAEPQYLWNEDHSDFEPASAKPNYVQISDKRGTNGGWTLTVKQDAQFKNEATLNKELTGSQIKFTQGQAASNSTSVVAPKTVDMTLVPGTTTNVMAADKGAGAGTWVDRFGTLEEVEINGQTVKKNKAITLSVPGTTPKDAVKYETTLIWSLTDVPGNATEAE</sequence>
<evidence type="ECO:0000256" key="1">
    <source>
        <dbReference type="SAM" id="MobiDB-lite"/>
    </source>
</evidence>
<organism evidence="5 7">
    <name type="scientific">Enterococcus silesiacus</name>
    <dbReference type="NCBI Taxonomy" id="332949"/>
    <lineage>
        <taxon>Bacteria</taxon>
        <taxon>Bacillati</taxon>
        <taxon>Bacillota</taxon>
        <taxon>Bacilli</taxon>
        <taxon>Lactobacillales</taxon>
        <taxon>Enterococcaceae</taxon>
        <taxon>Enterococcus</taxon>
    </lineage>
</organism>
<dbReference type="Proteomes" id="UP000183039">
    <property type="component" value="Unassembled WGS sequence"/>
</dbReference>
<dbReference type="AlphaFoldDB" id="A0A0S3KEX2"/>
<feature type="chain" id="PRO_5043926712" evidence="2">
    <location>
        <begin position="28"/>
        <end position="269"/>
    </location>
</feature>
<name>A0A0S3KEX2_9ENTE</name>
<evidence type="ECO:0000313" key="6">
    <source>
        <dbReference type="Proteomes" id="UP000065511"/>
    </source>
</evidence>
<dbReference type="EMBL" id="CP013614">
    <property type="protein sequence ID" value="ALS02842.1"/>
    <property type="molecule type" value="Genomic_DNA"/>
</dbReference>